<dbReference type="NCBIfam" id="TIGR00644">
    <property type="entry name" value="recJ"/>
    <property type="match status" value="1"/>
</dbReference>
<dbReference type="RefSeq" id="WP_136409746.1">
    <property type="nucleotide sequence ID" value="NZ_CP039393.1"/>
</dbReference>
<dbReference type="InterPro" id="IPR041122">
    <property type="entry name" value="RecJ_OB"/>
</dbReference>
<dbReference type="SUPFAM" id="SSF64182">
    <property type="entry name" value="DHH phosphoesterases"/>
    <property type="match status" value="1"/>
</dbReference>
<dbReference type="PANTHER" id="PTHR30255:SF2">
    <property type="entry name" value="SINGLE-STRANDED-DNA-SPECIFIC EXONUCLEASE RECJ"/>
    <property type="match status" value="1"/>
</dbReference>
<gene>
    <name evidence="9" type="primary">recJ</name>
    <name evidence="9" type="ORF">E7746_02665</name>
</gene>
<dbReference type="GO" id="GO:0006310">
    <property type="term" value="P:DNA recombination"/>
    <property type="evidence" value="ECO:0007669"/>
    <property type="project" value="InterPro"/>
</dbReference>
<evidence type="ECO:0000313" key="9">
    <source>
        <dbReference type="EMBL" id="QCD34855.1"/>
    </source>
</evidence>
<evidence type="ECO:0000256" key="1">
    <source>
        <dbReference type="ARBA" id="ARBA00005915"/>
    </source>
</evidence>
<name>A0A4P7VMD1_9BACT</name>
<dbReference type="PANTHER" id="PTHR30255">
    <property type="entry name" value="SINGLE-STRANDED-DNA-SPECIFIC EXONUCLEASE RECJ"/>
    <property type="match status" value="1"/>
</dbReference>
<dbReference type="InterPro" id="IPR003156">
    <property type="entry name" value="DHHA1_dom"/>
</dbReference>
<organism evidence="9 10">
    <name type="scientific">Muribaculum gordoncarteri</name>
    <dbReference type="NCBI Taxonomy" id="2530390"/>
    <lineage>
        <taxon>Bacteria</taxon>
        <taxon>Pseudomonadati</taxon>
        <taxon>Bacteroidota</taxon>
        <taxon>Bacteroidia</taxon>
        <taxon>Bacteroidales</taxon>
        <taxon>Muribaculaceae</taxon>
        <taxon>Muribaculum</taxon>
    </lineage>
</organism>
<evidence type="ECO:0000256" key="5">
    <source>
        <dbReference type="ARBA" id="ARBA00022839"/>
    </source>
</evidence>
<evidence type="ECO:0000256" key="3">
    <source>
        <dbReference type="ARBA" id="ARBA00022722"/>
    </source>
</evidence>
<comment type="similarity">
    <text evidence="1">Belongs to the RecJ family.</text>
</comment>
<reference evidence="9 10" key="1">
    <citation type="submission" date="2019-02" db="EMBL/GenBank/DDBJ databases">
        <title>Isolation and identification of novel species under the genus Muribaculum.</title>
        <authorList>
            <person name="Miyake S."/>
            <person name="Ding Y."/>
            <person name="Low A."/>
            <person name="Soh M."/>
            <person name="Seedorf H."/>
        </authorList>
    </citation>
    <scope>NUCLEOTIDE SEQUENCE [LARGE SCALE GENOMIC DNA]</scope>
    <source>
        <strain evidence="9 10">TLL-A4</strain>
    </source>
</reference>
<feature type="domain" description="DDH" evidence="6">
    <location>
        <begin position="82"/>
        <end position="232"/>
    </location>
</feature>
<dbReference type="Gene3D" id="3.90.1640.30">
    <property type="match status" value="1"/>
</dbReference>
<evidence type="ECO:0000259" key="7">
    <source>
        <dbReference type="Pfam" id="PF02272"/>
    </source>
</evidence>
<feature type="domain" description="RecJ OB" evidence="8">
    <location>
        <begin position="460"/>
        <end position="569"/>
    </location>
</feature>
<keyword evidence="10" id="KW-1185">Reference proteome</keyword>
<evidence type="ECO:0000256" key="4">
    <source>
        <dbReference type="ARBA" id="ARBA00022801"/>
    </source>
</evidence>
<dbReference type="Pfam" id="PF17768">
    <property type="entry name" value="RecJ_OB"/>
    <property type="match status" value="1"/>
</dbReference>
<dbReference type="AlphaFoldDB" id="A0A4P7VMD1"/>
<dbReference type="Pfam" id="PF01368">
    <property type="entry name" value="DHH"/>
    <property type="match status" value="1"/>
</dbReference>
<dbReference type="GO" id="GO:0006281">
    <property type="term" value="P:DNA repair"/>
    <property type="evidence" value="ECO:0007669"/>
    <property type="project" value="InterPro"/>
</dbReference>
<dbReference type="InterPro" id="IPR051673">
    <property type="entry name" value="SSDNA_exonuclease_RecJ"/>
</dbReference>
<feature type="domain" description="DHHA1" evidence="7">
    <location>
        <begin position="353"/>
        <end position="446"/>
    </location>
</feature>
<dbReference type="GO" id="GO:0003676">
    <property type="term" value="F:nucleic acid binding"/>
    <property type="evidence" value="ECO:0007669"/>
    <property type="project" value="InterPro"/>
</dbReference>
<dbReference type="KEGG" id="mgod:E7746_02665"/>
<keyword evidence="5 9" id="KW-0269">Exonuclease</keyword>
<dbReference type="InterPro" id="IPR001667">
    <property type="entry name" value="DDH_dom"/>
</dbReference>
<keyword evidence="3" id="KW-0540">Nuclease</keyword>
<dbReference type="Gene3D" id="3.10.310.30">
    <property type="match status" value="1"/>
</dbReference>
<evidence type="ECO:0000259" key="8">
    <source>
        <dbReference type="Pfam" id="PF17768"/>
    </source>
</evidence>
<sequence length="576" mass="64908">MISKWNYLPLTTEEQKLETELASRYANCPPISELLVQRGISSVEEAERFFHPSLKNMHDPFLMPDMDKAVNRLNRAMGSKEKILVFGDYDVDGTTSVALVYKYLQNFYSNIEYYIPTRYDEGYGISIRTIDEAAASGVKLIIILDCGIKAIEEIKYARELGIDFIICDHHVPDEELPPAVAILNPKLEGSTYPCPHLSGCGVGYKFMQAFSMSNGIKSNELEGMLDLVAVSIAADIVPMVGENRIMAYWGLKRLSSNPNVGLRAIIKICQLNNREITISDVIFKIGPRINASGRMQSGREAVELLVSRDFAEAYQKAKNIDQYNKDRKELDKRITEEANAIIESHDKLLNDKKSIVIYNKDWHKGIIGIVASRLTELYYKPSVVLTLSNGLATGSSRSVQGFDVYSAIEASRDLLENFGGHTYAVGLSMKEENIPEFRRRFEEYVAQNILPSQLTPQLDIDAYLTFAEITPEFLGLLRKFNPFGPGNQKPVFCSRGVLDFGTSKLVGKHLEHIKLELVDNTSGKVMNGIAFNMGKYFEHIHARKPFDICYTIEENKHQNSSNSIQLQVKEIRVVTE</sequence>
<dbReference type="EMBL" id="CP039393">
    <property type="protein sequence ID" value="QCD34855.1"/>
    <property type="molecule type" value="Genomic_DNA"/>
</dbReference>
<protein>
    <recommendedName>
        <fullName evidence="2">Single-stranded-DNA-specific exonuclease RecJ</fullName>
    </recommendedName>
</protein>
<keyword evidence="4" id="KW-0378">Hydrolase</keyword>
<dbReference type="OrthoDB" id="9809852at2"/>
<evidence type="ECO:0000259" key="6">
    <source>
        <dbReference type="Pfam" id="PF01368"/>
    </source>
</evidence>
<accession>A0A4P7VMD1</accession>
<proteinExistence type="inferred from homology"/>
<dbReference type="InterPro" id="IPR004610">
    <property type="entry name" value="RecJ"/>
</dbReference>
<evidence type="ECO:0000313" key="10">
    <source>
        <dbReference type="Proteomes" id="UP000297031"/>
    </source>
</evidence>
<evidence type="ECO:0000256" key="2">
    <source>
        <dbReference type="ARBA" id="ARBA00019841"/>
    </source>
</evidence>
<dbReference type="InterPro" id="IPR038763">
    <property type="entry name" value="DHH_sf"/>
</dbReference>
<dbReference type="GO" id="GO:0008409">
    <property type="term" value="F:5'-3' exonuclease activity"/>
    <property type="evidence" value="ECO:0007669"/>
    <property type="project" value="InterPro"/>
</dbReference>
<dbReference type="Proteomes" id="UP000297031">
    <property type="component" value="Chromosome"/>
</dbReference>
<dbReference type="Pfam" id="PF02272">
    <property type="entry name" value="DHHA1"/>
    <property type="match status" value="1"/>
</dbReference>